<evidence type="ECO:0000256" key="5">
    <source>
        <dbReference type="HAMAP-Rule" id="MF_00378"/>
    </source>
</evidence>
<keyword evidence="1 5" id="KW-0963">Cytoplasm</keyword>
<dbReference type="GO" id="GO:0005737">
    <property type="term" value="C:cytoplasm"/>
    <property type="evidence" value="ECO:0007669"/>
    <property type="project" value="UniProtKB-SubCell"/>
</dbReference>
<keyword evidence="3 5" id="KW-0378">Hydrolase</keyword>
<accession>A0A7C3VLG8</accession>
<comment type="caution">
    <text evidence="9">The sequence shown here is derived from an EMBL/GenBank/DDBJ whole genome shotgun (WGS) entry which is preliminary data.</text>
</comment>
<dbReference type="Pfam" id="PF02601">
    <property type="entry name" value="Exonuc_VII_L"/>
    <property type="match status" value="1"/>
</dbReference>
<dbReference type="GO" id="GO:0009318">
    <property type="term" value="C:exodeoxyribonuclease VII complex"/>
    <property type="evidence" value="ECO:0007669"/>
    <property type="project" value="UniProtKB-UniRule"/>
</dbReference>
<dbReference type="GO" id="GO:0006308">
    <property type="term" value="P:DNA catabolic process"/>
    <property type="evidence" value="ECO:0007669"/>
    <property type="project" value="UniProtKB-UniRule"/>
</dbReference>
<comment type="catalytic activity">
    <reaction evidence="5 6">
        <text>Exonucleolytic cleavage in either 5'- to 3'- or 3'- to 5'-direction to yield nucleoside 5'-phosphates.</text>
        <dbReference type="EC" id="3.1.11.6"/>
    </reaction>
</comment>
<comment type="subunit">
    <text evidence="5">Heterooligomer composed of large and small subunits.</text>
</comment>
<dbReference type="CDD" id="cd04489">
    <property type="entry name" value="ExoVII_LU_OBF"/>
    <property type="match status" value="1"/>
</dbReference>
<evidence type="ECO:0000256" key="1">
    <source>
        <dbReference type="ARBA" id="ARBA00022490"/>
    </source>
</evidence>
<dbReference type="AlphaFoldDB" id="A0A7C3VLG8"/>
<dbReference type="InterPro" id="IPR012340">
    <property type="entry name" value="NA-bd_OB-fold"/>
</dbReference>
<evidence type="ECO:0000256" key="6">
    <source>
        <dbReference type="RuleBase" id="RU004355"/>
    </source>
</evidence>
<dbReference type="Pfam" id="PF13742">
    <property type="entry name" value="tRNA_anti_2"/>
    <property type="match status" value="1"/>
</dbReference>
<evidence type="ECO:0000259" key="7">
    <source>
        <dbReference type="Pfam" id="PF02601"/>
    </source>
</evidence>
<dbReference type="EMBL" id="DSPX01000002">
    <property type="protein sequence ID" value="HGF99149.1"/>
    <property type="molecule type" value="Genomic_DNA"/>
</dbReference>
<protein>
    <recommendedName>
        <fullName evidence="5">Exodeoxyribonuclease 7 large subunit</fullName>
        <ecNumber evidence="5">3.1.11.6</ecNumber>
    </recommendedName>
    <alternativeName>
        <fullName evidence="5">Exodeoxyribonuclease VII large subunit</fullName>
        <shortName evidence="5">Exonuclease VII large subunit</shortName>
    </alternativeName>
</protein>
<comment type="subcellular location">
    <subcellularLocation>
        <location evidence="5 6">Cytoplasm</location>
    </subcellularLocation>
</comment>
<comment type="similarity">
    <text evidence="5 6">Belongs to the XseA family.</text>
</comment>
<comment type="function">
    <text evidence="5">Bidirectionally degrades single-stranded DNA into large acid-insoluble oligonucleotides, which are then degraded further into small acid-soluble oligonucleotides.</text>
</comment>
<evidence type="ECO:0000313" key="9">
    <source>
        <dbReference type="EMBL" id="HGF99149.1"/>
    </source>
</evidence>
<keyword evidence="2 5" id="KW-0540">Nuclease</keyword>
<dbReference type="PANTHER" id="PTHR30008:SF0">
    <property type="entry name" value="EXODEOXYRIBONUCLEASE 7 LARGE SUBUNIT"/>
    <property type="match status" value="1"/>
</dbReference>
<dbReference type="EC" id="3.1.11.6" evidence="5"/>
<feature type="domain" description="OB-fold nucleic acid binding" evidence="8">
    <location>
        <begin position="15"/>
        <end position="107"/>
    </location>
</feature>
<dbReference type="HAMAP" id="MF_00378">
    <property type="entry name" value="Exonuc_7_L"/>
    <property type="match status" value="1"/>
</dbReference>
<name>A0A7C3VLG8_9CYAN</name>
<dbReference type="PANTHER" id="PTHR30008">
    <property type="entry name" value="EXODEOXYRIBONUCLEASE 7 LARGE SUBUNIT"/>
    <property type="match status" value="1"/>
</dbReference>
<evidence type="ECO:0000256" key="3">
    <source>
        <dbReference type="ARBA" id="ARBA00022801"/>
    </source>
</evidence>
<dbReference type="InterPro" id="IPR025824">
    <property type="entry name" value="OB-fold_nuc-bd_dom"/>
</dbReference>
<dbReference type="NCBIfam" id="TIGR00237">
    <property type="entry name" value="xseA"/>
    <property type="match status" value="1"/>
</dbReference>
<dbReference type="InterPro" id="IPR020579">
    <property type="entry name" value="Exonuc_VII_lsu_C"/>
</dbReference>
<evidence type="ECO:0000259" key="8">
    <source>
        <dbReference type="Pfam" id="PF13742"/>
    </source>
</evidence>
<evidence type="ECO:0000256" key="4">
    <source>
        <dbReference type="ARBA" id="ARBA00022839"/>
    </source>
</evidence>
<gene>
    <name evidence="5 9" type="primary">xseA</name>
    <name evidence="9" type="ORF">ENR15_00335</name>
</gene>
<evidence type="ECO:0000256" key="2">
    <source>
        <dbReference type="ARBA" id="ARBA00022722"/>
    </source>
</evidence>
<dbReference type="InterPro" id="IPR003753">
    <property type="entry name" value="Exonuc_VII_L"/>
</dbReference>
<keyword evidence="4 5" id="KW-0269">Exonuclease</keyword>
<organism evidence="9">
    <name type="scientific">Planktothricoides sp. SpSt-374</name>
    <dbReference type="NCBI Taxonomy" id="2282167"/>
    <lineage>
        <taxon>Bacteria</taxon>
        <taxon>Bacillati</taxon>
        <taxon>Cyanobacteriota</taxon>
        <taxon>Cyanophyceae</taxon>
        <taxon>Oscillatoriophycideae</taxon>
        <taxon>Oscillatoriales</taxon>
        <taxon>Oscillatoriaceae</taxon>
        <taxon>Planktothricoides</taxon>
    </lineage>
</organism>
<proteinExistence type="inferred from homology"/>
<dbReference type="GO" id="GO:0003676">
    <property type="term" value="F:nucleic acid binding"/>
    <property type="evidence" value="ECO:0007669"/>
    <property type="project" value="InterPro"/>
</dbReference>
<sequence>MDEIDHYNIPEEAVSVSALTGYLKSLLEYDEQLQHLWVLGEVSSTNSHPKGVFFTLQDKQASIQCIVWNNYREKLLQMPVAGEQVLVLGSLRLYSQRGEYNLQVWQVLPAGEGLKSLHDRQLKARLEAEGLFHPQRKRPLPPHPQTVAVVTAPQGAAWGDIQRTLTQRYPGLRVLLSPAIVQGRQAASSIASAIARVQRDGRAEVVILARGGGASEDLECFNDERVVRAIASCTIPIIAGIGHQRDETLADLAADAVAHTPTAAAQMAVPSLASLSQQHRDRVFALQAAVERRCLYIRSHLERQRQRLEKLPQTSVSLQRANQKCQMLRQKLAAIDPHAVLQRGYALVRLPDGAIVRHASTITPGQKLLIRFGDSQAQVIVTEIITPSQPPTSP</sequence>
<dbReference type="Gene3D" id="2.40.50.140">
    <property type="entry name" value="Nucleic acid-binding proteins"/>
    <property type="match status" value="1"/>
</dbReference>
<feature type="domain" description="Exonuclease VII large subunit C-terminal" evidence="7">
    <location>
        <begin position="131"/>
        <end position="314"/>
    </location>
</feature>
<dbReference type="GO" id="GO:0008855">
    <property type="term" value="F:exodeoxyribonuclease VII activity"/>
    <property type="evidence" value="ECO:0007669"/>
    <property type="project" value="UniProtKB-UniRule"/>
</dbReference>
<reference evidence="9" key="1">
    <citation type="journal article" date="2020" name="mSystems">
        <title>Genome- and Community-Level Interaction Insights into Carbon Utilization and Element Cycling Functions of Hydrothermarchaeota in Hydrothermal Sediment.</title>
        <authorList>
            <person name="Zhou Z."/>
            <person name="Liu Y."/>
            <person name="Xu W."/>
            <person name="Pan J."/>
            <person name="Luo Z.H."/>
            <person name="Li M."/>
        </authorList>
    </citation>
    <scope>NUCLEOTIDE SEQUENCE [LARGE SCALE GENOMIC DNA]</scope>
    <source>
        <strain evidence="9">SpSt-374</strain>
    </source>
</reference>